<reference evidence="2 3" key="1">
    <citation type="submission" date="2021-01" db="EMBL/GenBank/DDBJ databases">
        <title>Roseomonas sp. nov, a bacterium isolated from an oil production mixture in Yumen Oilfield.</title>
        <authorList>
            <person name="Wu D."/>
        </authorList>
    </citation>
    <scope>NUCLEOTIDE SEQUENCE [LARGE SCALE GENOMIC DNA]</scope>
    <source>
        <strain evidence="2 3">ROY-5-3</strain>
    </source>
</reference>
<gene>
    <name evidence="2" type="ORF">JJQ90_20570</name>
</gene>
<dbReference type="Proteomes" id="UP000689967">
    <property type="component" value="Unassembled WGS sequence"/>
</dbReference>
<dbReference type="EMBL" id="JAERQM010000006">
    <property type="protein sequence ID" value="MBU8546128.1"/>
    <property type="molecule type" value="Genomic_DNA"/>
</dbReference>
<comment type="caution">
    <text evidence="2">The sequence shown here is derived from an EMBL/GenBank/DDBJ whole genome shotgun (WGS) entry which is preliminary data.</text>
</comment>
<proteinExistence type="predicted"/>
<organism evidence="2 3">
    <name type="scientific">Falsiroseomonas oleicola</name>
    <dbReference type="NCBI Taxonomy" id="2801474"/>
    <lineage>
        <taxon>Bacteria</taxon>
        <taxon>Pseudomonadati</taxon>
        <taxon>Pseudomonadota</taxon>
        <taxon>Alphaproteobacteria</taxon>
        <taxon>Acetobacterales</taxon>
        <taxon>Roseomonadaceae</taxon>
        <taxon>Falsiroseomonas</taxon>
    </lineage>
</organism>
<evidence type="ECO:0000313" key="3">
    <source>
        <dbReference type="Proteomes" id="UP000689967"/>
    </source>
</evidence>
<sequence length="198" mass="21879">MARRVFFSFHYQPDVFRANVVKNAWVGRDREDAGFFNASVVEATKKTSDDALRTFLRKGLEGSSVLCALAGAETASRRWVRFEVLQALRDGRGIMEIAIHGIKCAKTGNTAAAGSSVLGELGFWAGDGRVTFMEVGPDRQWRRNDDVPSIAVSDFHWSVQDKQGVNLSSMFKRHDWVLGDGYANLGSWVEAAAKQAGY</sequence>
<accession>A0ABS6HEM3</accession>
<evidence type="ECO:0000259" key="1">
    <source>
        <dbReference type="Pfam" id="PF08937"/>
    </source>
</evidence>
<dbReference type="RefSeq" id="WP_216878132.1">
    <property type="nucleotide sequence ID" value="NZ_JAERQM010000006.1"/>
</dbReference>
<name>A0ABS6HEM3_9PROT</name>
<dbReference type="InterPro" id="IPR015032">
    <property type="entry name" value="ThsB__TIR-like_domain"/>
</dbReference>
<feature type="domain" description="Thoeris protein ThsB TIR-like" evidence="1">
    <location>
        <begin position="6"/>
        <end position="101"/>
    </location>
</feature>
<protein>
    <submittedName>
        <fullName evidence="2">TIR domain-containing protein</fullName>
    </submittedName>
</protein>
<keyword evidence="3" id="KW-1185">Reference proteome</keyword>
<evidence type="ECO:0000313" key="2">
    <source>
        <dbReference type="EMBL" id="MBU8546128.1"/>
    </source>
</evidence>
<dbReference type="Pfam" id="PF08937">
    <property type="entry name" value="ThsB_TIR"/>
    <property type="match status" value="1"/>
</dbReference>